<reference evidence="16 17" key="1">
    <citation type="submission" date="2020-01" db="EMBL/GenBank/DDBJ databases">
        <authorList>
            <person name="Gupta K D."/>
        </authorList>
    </citation>
    <scope>NUCLEOTIDE SEQUENCE [LARGE SCALE GENOMIC DNA]</scope>
</reference>
<feature type="compositionally biased region" description="Basic and acidic residues" evidence="14">
    <location>
        <begin position="43"/>
        <end position="57"/>
    </location>
</feature>
<name>A0A8S0XSG9_CYCAE</name>
<dbReference type="Pfam" id="PF00578">
    <property type="entry name" value="AhpC-TSA"/>
    <property type="match status" value="1"/>
</dbReference>
<comment type="similarity">
    <text evidence="11">Belongs to the peroxiredoxin family. BCP/PrxQ subfamily.</text>
</comment>
<keyword evidence="9" id="KW-0676">Redox-active center</keyword>
<dbReference type="EMBL" id="CACVBS010000090">
    <property type="protein sequence ID" value="CAA7270343.1"/>
    <property type="molecule type" value="Genomic_DNA"/>
</dbReference>
<evidence type="ECO:0000256" key="9">
    <source>
        <dbReference type="ARBA" id="ARBA00023284"/>
    </source>
</evidence>
<keyword evidence="5" id="KW-0049">Antioxidant</keyword>
<dbReference type="PROSITE" id="PS51352">
    <property type="entry name" value="THIOREDOXIN_2"/>
    <property type="match status" value="1"/>
</dbReference>
<evidence type="ECO:0000256" key="10">
    <source>
        <dbReference type="ARBA" id="ARBA00032824"/>
    </source>
</evidence>
<evidence type="ECO:0000256" key="3">
    <source>
        <dbReference type="ARBA" id="ARBA00013017"/>
    </source>
</evidence>
<dbReference type="GO" id="GO:0005737">
    <property type="term" value="C:cytoplasm"/>
    <property type="evidence" value="ECO:0007669"/>
    <property type="project" value="TreeGrafter"/>
</dbReference>
<evidence type="ECO:0000313" key="17">
    <source>
        <dbReference type="Proteomes" id="UP000467700"/>
    </source>
</evidence>
<dbReference type="OrthoDB" id="338622at2759"/>
<dbReference type="InterPro" id="IPR000866">
    <property type="entry name" value="AhpC/TSA"/>
</dbReference>
<evidence type="ECO:0000256" key="14">
    <source>
        <dbReference type="SAM" id="MobiDB-lite"/>
    </source>
</evidence>
<evidence type="ECO:0000256" key="1">
    <source>
        <dbReference type="ARBA" id="ARBA00004123"/>
    </source>
</evidence>
<dbReference type="Gene3D" id="3.40.30.10">
    <property type="entry name" value="Glutaredoxin"/>
    <property type="match status" value="1"/>
</dbReference>
<dbReference type="SUPFAM" id="SSF52833">
    <property type="entry name" value="Thioredoxin-like"/>
    <property type="match status" value="1"/>
</dbReference>
<dbReference type="InterPro" id="IPR036249">
    <property type="entry name" value="Thioredoxin-like_sf"/>
</dbReference>
<evidence type="ECO:0000256" key="6">
    <source>
        <dbReference type="ARBA" id="ARBA00023002"/>
    </source>
</evidence>
<dbReference type="GO" id="GO:0034599">
    <property type="term" value="P:cellular response to oxidative stress"/>
    <property type="evidence" value="ECO:0007669"/>
    <property type="project" value="TreeGrafter"/>
</dbReference>
<evidence type="ECO:0000256" key="11">
    <source>
        <dbReference type="ARBA" id="ARBA00038489"/>
    </source>
</evidence>
<keyword evidence="6" id="KW-0560">Oxidoreductase</keyword>
<dbReference type="GO" id="GO:0005634">
    <property type="term" value="C:nucleus"/>
    <property type="evidence" value="ECO:0007669"/>
    <property type="project" value="UniProtKB-SubCell"/>
</dbReference>
<keyword evidence="7" id="KW-1015">Disulfide bond</keyword>
<gene>
    <name evidence="16" type="ORF">AAE3_LOCUS12585</name>
</gene>
<evidence type="ECO:0000256" key="5">
    <source>
        <dbReference type="ARBA" id="ARBA00022862"/>
    </source>
</evidence>
<keyword evidence="17" id="KW-1185">Reference proteome</keyword>
<dbReference type="FunFam" id="3.40.30.10:FF:000157">
    <property type="entry name" value="DOT5p Nuclear thiol peroxidase"/>
    <property type="match status" value="1"/>
</dbReference>
<dbReference type="PANTHER" id="PTHR42801">
    <property type="entry name" value="THIOREDOXIN-DEPENDENT PEROXIDE REDUCTASE"/>
    <property type="match status" value="1"/>
</dbReference>
<keyword evidence="4" id="KW-0575">Peroxidase</keyword>
<dbReference type="AlphaFoldDB" id="A0A8S0XSG9"/>
<dbReference type="InterPro" id="IPR013766">
    <property type="entry name" value="Thioredoxin_domain"/>
</dbReference>
<evidence type="ECO:0000256" key="7">
    <source>
        <dbReference type="ARBA" id="ARBA00023157"/>
    </source>
</evidence>
<dbReference type="PANTHER" id="PTHR42801:SF23">
    <property type="entry name" value="PEROXIREDOXIN DOT5"/>
    <property type="match status" value="1"/>
</dbReference>
<dbReference type="InterPro" id="IPR050924">
    <property type="entry name" value="Peroxiredoxin_BCP/PrxQ"/>
</dbReference>
<dbReference type="GO" id="GO:0045454">
    <property type="term" value="P:cell redox homeostasis"/>
    <property type="evidence" value="ECO:0007669"/>
    <property type="project" value="TreeGrafter"/>
</dbReference>
<dbReference type="EC" id="1.11.1.24" evidence="3"/>
<organism evidence="16 17">
    <name type="scientific">Cyclocybe aegerita</name>
    <name type="common">Black poplar mushroom</name>
    <name type="synonym">Agrocybe aegerita</name>
    <dbReference type="NCBI Taxonomy" id="1973307"/>
    <lineage>
        <taxon>Eukaryota</taxon>
        <taxon>Fungi</taxon>
        <taxon>Dikarya</taxon>
        <taxon>Basidiomycota</taxon>
        <taxon>Agaricomycotina</taxon>
        <taxon>Agaricomycetes</taxon>
        <taxon>Agaricomycetidae</taxon>
        <taxon>Agaricales</taxon>
        <taxon>Agaricineae</taxon>
        <taxon>Bolbitiaceae</taxon>
        <taxon>Cyclocybe</taxon>
    </lineage>
</organism>
<comment type="caution">
    <text evidence="16">The sequence shown here is derived from an EMBL/GenBank/DDBJ whole genome shotgun (WGS) entry which is preliminary data.</text>
</comment>
<evidence type="ECO:0000256" key="12">
    <source>
        <dbReference type="ARBA" id="ARBA00049091"/>
    </source>
</evidence>
<comment type="catalytic activity">
    <reaction evidence="12">
        <text>a hydroperoxide + [thioredoxin]-dithiol = an alcohol + [thioredoxin]-disulfide + H2O</text>
        <dbReference type="Rhea" id="RHEA:62620"/>
        <dbReference type="Rhea" id="RHEA-COMP:10698"/>
        <dbReference type="Rhea" id="RHEA-COMP:10700"/>
        <dbReference type="ChEBI" id="CHEBI:15377"/>
        <dbReference type="ChEBI" id="CHEBI:29950"/>
        <dbReference type="ChEBI" id="CHEBI:30879"/>
        <dbReference type="ChEBI" id="CHEBI:35924"/>
        <dbReference type="ChEBI" id="CHEBI:50058"/>
        <dbReference type="EC" id="1.11.1.24"/>
    </reaction>
</comment>
<evidence type="ECO:0000256" key="13">
    <source>
        <dbReference type="ARBA" id="ARBA00077538"/>
    </source>
</evidence>
<dbReference type="CDD" id="cd03017">
    <property type="entry name" value="PRX_BCP"/>
    <property type="match status" value="1"/>
</dbReference>
<feature type="domain" description="Thioredoxin" evidence="15">
    <location>
        <begin position="85"/>
        <end position="232"/>
    </location>
</feature>
<keyword evidence="8" id="KW-0539">Nucleus</keyword>
<evidence type="ECO:0000256" key="8">
    <source>
        <dbReference type="ARBA" id="ARBA00023242"/>
    </source>
</evidence>
<dbReference type="GO" id="GO:0008379">
    <property type="term" value="F:thioredoxin peroxidase activity"/>
    <property type="evidence" value="ECO:0007669"/>
    <property type="project" value="TreeGrafter"/>
</dbReference>
<sequence>MPPRKASDPDAPAIEPRRSGRIASLPSAAATETKPTAPKAKKRTVEETAEAKEGEGAESRFCVVKKAKASAEGEAESSTPALPTINVGDSLPSLVLKSEKGEDIQIADLAAEKGVILFLVPKADTPGCTNQACGFRDSYPDFTSLNYTVYCLSADSPTAQSKWQTKASKELPYPLISDPKRILITALGAGEGGKTKRSHFIFEKGGKLVEKKLPVTPADSPKLALEFVKSHQ</sequence>
<evidence type="ECO:0000259" key="15">
    <source>
        <dbReference type="PROSITE" id="PS51352"/>
    </source>
</evidence>
<evidence type="ECO:0000313" key="16">
    <source>
        <dbReference type="EMBL" id="CAA7270343.1"/>
    </source>
</evidence>
<feature type="compositionally biased region" description="Low complexity" evidence="14">
    <location>
        <begin position="28"/>
        <end position="38"/>
    </location>
</feature>
<protein>
    <recommendedName>
        <fullName evidence="3">thioredoxin-dependent peroxiredoxin</fullName>
        <ecNumber evidence="3">1.11.1.24</ecNumber>
    </recommendedName>
    <alternativeName>
        <fullName evidence="13">Nuclear thiol peroxidase</fullName>
    </alternativeName>
    <alternativeName>
        <fullName evidence="10">Thioredoxin peroxidase</fullName>
    </alternativeName>
</protein>
<evidence type="ECO:0000256" key="2">
    <source>
        <dbReference type="ARBA" id="ARBA00011245"/>
    </source>
</evidence>
<dbReference type="Proteomes" id="UP000467700">
    <property type="component" value="Unassembled WGS sequence"/>
</dbReference>
<proteinExistence type="inferred from homology"/>
<accession>A0A8S0XSG9</accession>
<comment type="subcellular location">
    <subcellularLocation>
        <location evidence="1">Nucleus</location>
    </subcellularLocation>
</comment>
<evidence type="ECO:0000256" key="4">
    <source>
        <dbReference type="ARBA" id="ARBA00022559"/>
    </source>
</evidence>
<feature type="region of interest" description="Disordered" evidence="14">
    <location>
        <begin position="1"/>
        <end position="57"/>
    </location>
</feature>
<comment type="subunit">
    <text evidence="2">Monomer.</text>
</comment>